<name>A0ABQ3HD79_9NEIS</name>
<keyword evidence="5" id="KW-1185">Reference proteome</keyword>
<dbReference type="PROSITE" id="PS00080">
    <property type="entry name" value="MULTICOPPER_OXIDASE2"/>
    <property type="match status" value="1"/>
</dbReference>
<dbReference type="Gene3D" id="2.60.40.420">
    <property type="entry name" value="Cupredoxins - blue copper proteins"/>
    <property type="match status" value="1"/>
</dbReference>
<reference evidence="5" key="1">
    <citation type="journal article" date="2019" name="Int. J. Syst. Evol. Microbiol.">
        <title>The Global Catalogue of Microorganisms (GCM) 10K type strain sequencing project: providing services to taxonomists for standard genome sequencing and annotation.</title>
        <authorList>
            <consortium name="The Broad Institute Genomics Platform"/>
            <consortium name="The Broad Institute Genome Sequencing Center for Infectious Disease"/>
            <person name="Wu L."/>
            <person name="Ma J."/>
        </authorList>
    </citation>
    <scope>NUCLEOTIDE SEQUENCE [LARGE SCALE GENOMIC DNA]</scope>
    <source>
        <strain evidence="5">KCTC 23713</strain>
    </source>
</reference>
<accession>A0ABQ3HD79</accession>
<organism evidence="4 5">
    <name type="scientific">Vogesella fluminis</name>
    <dbReference type="NCBI Taxonomy" id="1069161"/>
    <lineage>
        <taxon>Bacteria</taxon>
        <taxon>Pseudomonadati</taxon>
        <taxon>Pseudomonadota</taxon>
        <taxon>Betaproteobacteria</taxon>
        <taxon>Neisseriales</taxon>
        <taxon>Chromobacteriaceae</taxon>
        <taxon>Vogesella</taxon>
    </lineage>
</organism>
<dbReference type="EMBL" id="BMYP01000021">
    <property type="protein sequence ID" value="GHD77689.1"/>
    <property type="molecule type" value="Genomic_DNA"/>
</dbReference>
<comment type="subcellular location">
    <subcellularLocation>
        <location evidence="1">Cell outer membrane</location>
        <topology evidence="1">Lipid-anchor</topology>
    </subcellularLocation>
</comment>
<evidence type="ECO:0000256" key="2">
    <source>
        <dbReference type="ARBA" id="ARBA00022723"/>
    </source>
</evidence>
<evidence type="ECO:0000313" key="4">
    <source>
        <dbReference type="EMBL" id="GHD77689.1"/>
    </source>
</evidence>
<feature type="domain" description="Plastocyanin-like" evidence="3">
    <location>
        <begin position="23"/>
        <end position="44"/>
    </location>
</feature>
<keyword evidence="2" id="KW-0479">Metal-binding</keyword>
<proteinExistence type="predicted"/>
<dbReference type="SUPFAM" id="SSF49503">
    <property type="entry name" value="Cupredoxins"/>
    <property type="match status" value="1"/>
</dbReference>
<dbReference type="InterPro" id="IPR011706">
    <property type="entry name" value="Cu-oxidase_C"/>
</dbReference>
<dbReference type="InterPro" id="IPR002355">
    <property type="entry name" value="Cu_oxidase_Cu_BS"/>
</dbReference>
<gene>
    <name evidence="4" type="ORF">GCM10011419_18770</name>
</gene>
<evidence type="ECO:0000259" key="3">
    <source>
        <dbReference type="Pfam" id="PF07731"/>
    </source>
</evidence>
<dbReference type="Proteomes" id="UP000662678">
    <property type="component" value="Unassembled WGS sequence"/>
</dbReference>
<evidence type="ECO:0000256" key="1">
    <source>
        <dbReference type="ARBA" id="ARBA00004459"/>
    </source>
</evidence>
<sequence length="49" mass="5744">MMAIEQEPVMARRFFRQAGSVLAGLHMYHCHILEHEDQGMMAQIDFLPR</sequence>
<comment type="caution">
    <text evidence="4">The sequence shown here is derived from an EMBL/GenBank/DDBJ whole genome shotgun (WGS) entry which is preliminary data.</text>
</comment>
<dbReference type="InterPro" id="IPR008972">
    <property type="entry name" value="Cupredoxin"/>
</dbReference>
<evidence type="ECO:0000313" key="5">
    <source>
        <dbReference type="Proteomes" id="UP000662678"/>
    </source>
</evidence>
<dbReference type="Pfam" id="PF07731">
    <property type="entry name" value="Cu-oxidase_2"/>
    <property type="match status" value="1"/>
</dbReference>
<protein>
    <recommendedName>
        <fullName evidence="3">Plastocyanin-like domain-containing protein</fullName>
    </recommendedName>
</protein>